<keyword evidence="2" id="KW-1185">Reference proteome</keyword>
<gene>
    <name evidence="1" type="ORF">J122_4045</name>
</gene>
<protein>
    <submittedName>
        <fullName evidence="1">Uncharacterized protein</fullName>
    </submittedName>
</protein>
<dbReference type="PATRIC" id="fig|1306954.6.peg.2880"/>
<evidence type="ECO:0000313" key="1">
    <source>
        <dbReference type="EMBL" id="KXO06351.1"/>
    </source>
</evidence>
<dbReference type="EMBL" id="LOCO01000039">
    <property type="protein sequence ID" value="KXO06351.1"/>
    <property type="molecule type" value="Genomic_DNA"/>
</dbReference>
<reference evidence="2" key="1">
    <citation type="submission" date="2015-12" db="EMBL/GenBank/DDBJ databases">
        <authorList>
            <person name="Lima A."/>
            <person name="Farahani Zayas N."/>
            <person name="Castro Da Silva M.A."/>
            <person name="Cabral A."/>
            <person name="Pessatti M.L."/>
        </authorList>
    </citation>
    <scope>NUCLEOTIDE SEQUENCE [LARGE SCALE GENOMIC DNA]</scope>
    <source>
        <strain evidence="2">LAMA 842</strain>
    </source>
</reference>
<comment type="caution">
    <text evidence="1">The sequence shown here is derived from an EMBL/GenBank/DDBJ whole genome shotgun (WGS) entry which is preliminary data.</text>
</comment>
<dbReference type="AlphaFoldDB" id="A0A137S1Q6"/>
<dbReference type="Proteomes" id="UP000070282">
    <property type="component" value="Unassembled WGS sequence"/>
</dbReference>
<accession>A0A137S1Q6</accession>
<name>A0A137S1Q6_9GAMM</name>
<proteinExistence type="predicted"/>
<organism evidence="1 2">
    <name type="scientific">Marinobacter excellens LAMA 842</name>
    <dbReference type="NCBI Taxonomy" id="1306954"/>
    <lineage>
        <taxon>Bacteria</taxon>
        <taxon>Pseudomonadati</taxon>
        <taxon>Pseudomonadota</taxon>
        <taxon>Gammaproteobacteria</taxon>
        <taxon>Pseudomonadales</taxon>
        <taxon>Marinobacteraceae</taxon>
        <taxon>Marinobacter</taxon>
    </lineage>
</organism>
<evidence type="ECO:0000313" key="2">
    <source>
        <dbReference type="Proteomes" id="UP000070282"/>
    </source>
</evidence>
<sequence length="153" mass="17560">MLVTGGIAIAALLLNQYFVTRRTRKELLIKKIEEAYQATLAYEKNAWSLLKDIQIGRRDEHGNFNPDYSLIDAVNEEVERLAMLFGLYFPEVGFDKDKYYAGPTLPVMEAVFKGKAMTETEHIVISHGTKDNIKSHAAELRKFCSELMTQYRH</sequence>